<dbReference type="Proteomes" id="UP000678374">
    <property type="component" value="Unassembled WGS sequence"/>
</dbReference>
<dbReference type="InterPro" id="IPR004089">
    <property type="entry name" value="MCPsignal_dom"/>
</dbReference>
<keyword evidence="2" id="KW-0488">Methylation</keyword>
<sequence>MRMESLSLKARLSLAFGTLAALVAAIAFLAIYELADSHDQLTVHVEQSSARLQNAAEVVDATGARAIAARNLVLVESAEDRAQELRAVQAASEKLAHALQTLRTQLAEHTAVADRERALFKALEAREAQYAPVAQDIVAKASAGDRAAAIQRMNAECRPLLAAMQREGDAYLLYLDERARAQVDEAEADYHHNRNVLVATGLVALAIALFSGWSVTHWLLRMLGAEPQALSGAAQRVADGDLGSVNGAAVAVEGSVLRSLATMQTSLAGIVGEVRQASEAIATGSSQVAVGSVELSQRTEEQASNLQQTAASMEQITQALQGTNETARQASVLARTASESAERGGEVVTRVVQTMGEISASSRRISDIIGVIDGIAFQTNILALNAAVEAARAGEQGRGFAVVASEVRTLAQRSADAAREIKGLILASVERVEAGSSLVGEAGGAMGDIVGQVREMASLIQQMGQSSDEQFRGISQVHQAMEQLDEVTQRNAALVEESSAAADSLRQQGARLLHTMQAFRLDHHVQAGSPALA</sequence>
<reference evidence="7" key="1">
    <citation type="submission" date="2021-04" db="EMBL/GenBank/DDBJ databases">
        <title>The genome sequence of Ideonella sp. 4Y11.</title>
        <authorList>
            <person name="Liu Y."/>
        </authorList>
    </citation>
    <scope>NUCLEOTIDE SEQUENCE</scope>
    <source>
        <strain evidence="7">4Y11</strain>
    </source>
</reference>
<evidence type="ECO:0000259" key="6">
    <source>
        <dbReference type="PROSITE" id="PS50111"/>
    </source>
</evidence>
<evidence type="ECO:0000256" key="4">
    <source>
        <dbReference type="PROSITE-ProRule" id="PRU00284"/>
    </source>
</evidence>
<keyword evidence="8" id="KW-1185">Reference proteome</keyword>
<name>A0A940YK58_9BURK</name>
<comment type="caution">
    <text evidence="7">The sequence shown here is derived from an EMBL/GenBank/DDBJ whole genome shotgun (WGS) entry which is preliminary data.</text>
</comment>
<dbReference type="CDD" id="cd19411">
    <property type="entry name" value="MCP2201-like_sensor"/>
    <property type="match status" value="1"/>
</dbReference>
<dbReference type="SUPFAM" id="SSF58104">
    <property type="entry name" value="Methyl-accepting chemotaxis protein (MCP) signaling domain"/>
    <property type="match status" value="1"/>
</dbReference>
<organism evidence="7 8">
    <name type="scientific">Ideonella aquatica</name>
    <dbReference type="NCBI Taxonomy" id="2824119"/>
    <lineage>
        <taxon>Bacteria</taxon>
        <taxon>Pseudomonadati</taxon>
        <taxon>Pseudomonadota</taxon>
        <taxon>Betaproteobacteria</taxon>
        <taxon>Burkholderiales</taxon>
        <taxon>Sphaerotilaceae</taxon>
        <taxon>Ideonella</taxon>
    </lineage>
</organism>
<dbReference type="Pfam" id="PF12729">
    <property type="entry name" value="4HB_MCP_1"/>
    <property type="match status" value="1"/>
</dbReference>
<dbReference type="PANTHER" id="PTHR43531:SF14">
    <property type="entry name" value="METHYL-ACCEPTING CHEMOTAXIS PROTEIN I-RELATED"/>
    <property type="match status" value="1"/>
</dbReference>
<evidence type="ECO:0000256" key="3">
    <source>
        <dbReference type="ARBA" id="ARBA00029447"/>
    </source>
</evidence>
<dbReference type="GO" id="GO:0005886">
    <property type="term" value="C:plasma membrane"/>
    <property type="evidence" value="ECO:0007669"/>
    <property type="project" value="TreeGrafter"/>
</dbReference>
<evidence type="ECO:0000256" key="5">
    <source>
        <dbReference type="SAM" id="Phobius"/>
    </source>
</evidence>
<accession>A0A940YK58</accession>
<dbReference type="PROSITE" id="PS50111">
    <property type="entry name" value="CHEMOTAXIS_TRANSDUC_2"/>
    <property type="match status" value="1"/>
</dbReference>
<dbReference type="AlphaFoldDB" id="A0A940YK58"/>
<dbReference type="GO" id="GO:0006935">
    <property type="term" value="P:chemotaxis"/>
    <property type="evidence" value="ECO:0007669"/>
    <property type="project" value="InterPro"/>
</dbReference>
<dbReference type="GO" id="GO:0007165">
    <property type="term" value="P:signal transduction"/>
    <property type="evidence" value="ECO:0007669"/>
    <property type="project" value="UniProtKB-KW"/>
</dbReference>
<dbReference type="PANTHER" id="PTHR43531">
    <property type="entry name" value="PROTEIN ICFG"/>
    <property type="match status" value="1"/>
</dbReference>
<dbReference type="SMART" id="SM00283">
    <property type="entry name" value="MA"/>
    <property type="match status" value="1"/>
</dbReference>
<dbReference type="CDD" id="cd11386">
    <property type="entry name" value="MCP_signal"/>
    <property type="match status" value="1"/>
</dbReference>
<dbReference type="PRINTS" id="PR00260">
    <property type="entry name" value="CHEMTRNSDUCR"/>
</dbReference>
<keyword evidence="5" id="KW-0812">Transmembrane</keyword>
<gene>
    <name evidence="7" type="ORF">KAK06_21980</name>
</gene>
<dbReference type="Pfam" id="PF00015">
    <property type="entry name" value="MCPsignal"/>
    <property type="match status" value="1"/>
</dbReference>
<dbReference type="InterPro" id="IPR004090">
    <property type="entry name" value="Chemotax_Me-accpt_rcpt"/>
</dbReference>
<feature type="domain" description="Methyl-accepting transducer" evidence="6">
    <location>
        <begin position="277"/>
        <end position="506"/>
    </location>
</feature>
<dbReference type="InterPro" id="IPR051310">
    <property type="entry name" value="MCP_chemotaxis"/>
</dbReference>
<dbReference type="InterPro" id="IPR047347">
    <property type="entry name" value="YvaQ-like_sensor"/>
</dbReference>
<evidence type="ECO:0000313" key="8">
    <source>
        <dbReference type="Proteomes" id="UP000678374"/>
    </source>
</evidence>
<keyword evidence="4" id="KW-0807">Transducer</keyword>
<keyword evidence="5" id="KW-0472">Membrane</keyword>
<dbReference type="FunFam" id="1.10.287.950:FF:000001">
    <property type="entry name" value="Methyl-accepting chemotaxis sensory transducer"/>
    <property type="match status" value="1"/>
</dbReference>
<proteinExistence type="inferred from homology"/>
<feature type="transmembrane region" description="Helical" evidence="5">
    <location>
        <begin position="196"/>
        <end position="220"/>
    </location>
</feature>
<comment type="similarity">
    <text evidence="3">Belongs to the methyl-accepting chemotaxis (MCP) protein family.</text>
</comment>
<dbReference type="EMBL" id="JAGQDE010000033">
    <property type="protein sequence ID" value="MBQ0961625.1"/>
    <property type="molecule type" value="Genomic_DNA"/>
</dbReference>
<evidence type="ECO:0000313" key="7">
    <source>
        <dbReference type="EMBL" id="MBQ0961625.1"/>
    </source>
</evidence>
<dbReference type="Gene3D" id="1.10.287.950">
    <property type="entry name" value="Methyl-accepting chemotaxis protein"/>
    <property type="match status" value="1"/>
</dbReference>
<evidence type="ECO:0000256" key="1">
    <source>
        <dbReference type="ARBA" id="ARBA00004370"/>
    </source>
</evidence>
<evidence type="ECO:0000256" key="2">
    <source>
        <dbReference type="ARBA" id="ARBA00022481"/>
    </source>
</evidence>
<dbReference type="GO" id="GO:0004888">
    <property type="term" value="F:transmembrane signaling receptor activity"/>
    <property type="evidence" value="ECO:0007669"/>
    <property type="project" value="InterPro"/>
</dbReference>
<feature type="transmembrane region" description="Helical" evidence="5">
    <location>
        <begin position="12"/>
        <end position="32"/>
    </location>
</feature>
<protein>
    <submittedName>
        <fullName evidence="7">MCP four helix bundle domain-containing protein</fullName>
    </submittedName>
</protein>
<dbReference type="InterPro" id="IPR024478">
    <property type="entry name" value="HlyB_4HB_MCP"/>
</dbReference>
<keyword evidence="5" id="KW-1133">Transmembrane helix</keyword>
<comment type="subcellular location">
    <subcellularLocation>
        <location evidence="1">Membrane</location>
    </subcellularLocation>
</comment>